<evidence type="ECO:0000256" key="3">
    <source>
        <dbReference type="ARBA" id="ARBA00023163"/>
    </source>
</evidence>
<organism evidence="5 6">
    <name type="scientific">Chitinophaga nivalis</name>
    <dbReference type="NCBI Taxonomy" id="2991709"/>
    <lineage>
        <taxon>Bacteria</taxon>
        <taxon>Pseudomonadati</taxon>
        <taxon>Bacteroidota</taxon>
        <taxon>Chitinophagia</taxon>
        <taxon>Chitinophagales</taxon>
        <taxon>Chitinophagaceae</taxon>
        <taxon>Chitinophaga</taxon>
    </lineage>
</organism>
<comment type="caution">
    <text evidence="5">The sequence shown here is derived from an EMBL/GenBank/DDBJ whole genome shotgun (WGS) entry which is preliminary data.</text>
</comment>
<evidence type="ECO:0000256" key="1">
    <source>
        <dbReference type="ARBA" id="ARBA00023015"/>
    </source>
</evidence>
<dbReference type="EMBL" id="JAPDNS010000001">
    <property type="protein sequence ID" value="MCW3484064.1"/>
    <property type="molecule type" value="Genomic_DNA"/>
</dbReference>
<dbReference type="InterPro" id="IPR009057">
    <property type="entry name" value="Homeodomain-like_sf"/>
</dbReference>
<keyword evidence="1" id="KW-0805">Transcription regulation</keyword>
<evidence type="ECO:0000313" key="5">
    <source>
        <dbReference type="EMBL" id="MCW3484064.1"/>
    </source>
</evidence>
<dbReference type="InterPro" id="IPR018060">
    <property type="entry name" value="HTH_AraC"/>
</dbReference>
<protein>
    <submittedName>
        <fullName evidence="5">Helix-turn-helix transcriptional regulator</fullName>
    </submittedName>
</protein>
<dbReference type="PANTHER" id="PTHR43280:SF32">
    <property type="entry name" value="TRANSCRIPTIONAL REGULATORY PROTEIN"/>
    <property type="match status" value="1"/>
</dbReference>
<sequence>MQKMESLTDFYKEKMRPVPEGLGKSPEHFNVMRWPADAGQVLIPPAFSRKDFYKIKLIMGKTRCHYADKTITITDSALLFASPYVPYQLERLEESQHELFCIFTESFFHQFGNIKAYPVFNPQHNPVYFPTPAEVVAITAIYQRMETELHSDYAYKYDVLRTLVYELVHTVMKMQPAPAVTPVGAVADARIAALFMELLELQFPVNTLQAVVNLRRPRDFAACLSVHVNHLNRAVKNTTGKTTSACIAARLLQEAKVLLKHTQWSVAEITYCLGFESPSHFNRFFREQVSLTPGMYRAQA</sequence>
<name>A0ABT3IJE4_9BACT</name>
<dbReference type="InterPro" id="IPR020449">
    <property type="entry name" value="Tscrpt_reg_AraC-type_HTH"/>
</dbReference>
<reference evidence="5 6" key="1">
    <citation type="submission" date="2022-10" db="EMBL/GenBank/DDBJ databases">
        <title>Chitinophaga nivalis PC15 sp. nov., isolated from Pyeongchang county, South Korea.</title>
        <authorList>
            <person name="Trinh H.N."/>
        </authorList>
    </citation>
    <scope>NUCLEOTIDE SEQUENCE [LARGE SCALE GENOMIC DNA]</scope>
    <source>
        <strain evidence="5 6">PC14</strain>
    </source>
</reference>
<dbReference type="Gene3D" id="1.10.10.60">
    <property type="entry name" value="Homeodomain-like"/>
    <property type="match status" value="1"/>
</dbReference>
<gene>
    <name evidence="5" type="ORF">OL497_09180</name>
</gene>
<keyword evidence="6" id="KW-1185">Reference proteome</keyword>
<accession>A0ABT3IJE4</accession>
<keyword evidence="3" id="KW-0804">Transcription</keyword>
<evidence type="ECO:0000259" key="4">
    <source>
        <dbReference type="PROSITE" id="PS01124"/>
    </source>
</evidence>
<dbReference type="Pfam" id="PF12833">
    <property type="entry name" value="HTH_18"/>
    <property type="match status" value="1"/>
</dbReference>
<evidence type="ECO:0000313" key="6">
    <source>
        <dbReference type="Proteomes" id="UP001207742"/>
    </source>
</evidence>
<dbReference type="SUPFAM" id="SSF46689">
    <property type="entry name" value="Homeodomain-like"/>
    <property type="match status" value="1"/>
</dbReference>
<dbReference type="RefSeq" id="WP_264729583.1">
    <property type="nucleotide sequence ID" value="NZ_JAPDNR010000001.1"/>
</dbReference>
<dbReference type="PROSITE" id="PS01124">
    <property type="entry name" value="HTH_ARAC_FAMILY_2"/>
    <property type="match status" value="1"/>
</dbReference>
<dbReference type="PANTHER" id="PTHR43280">
    <property type="entry name" value="ARAC-FAMILY TRANSCRIPTIONAL REGULATOR"/>
    <property type="match status" value="1"/>
</dbReference>
<dbReference type="PRINTS" id="PR00032">
    <property type="entry name" value="HTHARAC"/>
</dbReference>
<evidence type="ECO:0000256" key="2">
    <source>
        <dbReference type="ARBA" id="ARBA00023125"/>
    </source>
</evidence>
<keyword evidence="2" id="KW-0238">DNA-binding</keyword>
<dbReference type="SMART" id="SM00342">
    <property type="entry name" value="HTH_ARAC"/>
    <property type="match status" value="1"/>
</dbReference>
<proteinExistence type="predicted"/>
<dbReference type="Proteomes" id="UP001207742">
    <property type="component" value="Unassembled WGS sequence"/>
</dbReference>
<feature type="domain" description="HTH araC/xylS-type" evidence="4">
    <location>
        <begin position="219"/>
        <end position="299"/>
    </location>
</feature>